<protein>
    <submittedName>
        <fullName evidence="2">UPF0215 protein SSO0256</fullName>
    </submittedName>
</protein>
<dbReference type="Proteomes" id="UP001219518">
    <property type="component" value="Unassembled WGS sequence"/>
</dbReference>
<proteinExistence type="predicted"/>
<keyword evidence="3" id="KW-1185">Reference proteome</keyword>
<evidence type="ECO:0000259" key="1">
    <source>
        <dbReference type="Pfam" id="PF21787"/>
    </source>
</evidence>
<gene>
    <name evidence="2" type="ORF">KUF71_009215</name>
</gene>
<name>A0AAE1HEQ1_9NEOP</name>
<organism evidence="2 3">
    <name type="scientific">Frankliniella fusca</name>
    <dbReference type="NCBI Taxonomy" id="407009"/>
    <lineage>
        <taxon>Eukaryota</taxon>
        <taxon>Metazoa</taxon>
        <taxon>Ecdysozoa</taxon>
        <taxon>Arthropoda</taxon>
        <taxon>Hexapoda</taxon>
        <taxon>Insecta</taxon>
        <taxon>Pterygota</taxon>
        <taxon>Neoptera</taxon>
        <taxon>Paraneoptera</taxon>
        <taxon>Thysanoptera</taxon>
        <taxon>Terebrantia</taxon>
        <taxon>Thripoidea</taxon>
        <taxon>Thripidae</taxon>
        <taxon>Frankliniella</taxon>
    </lineage>
</organism>
<dbReference type="Pfam" id="PF21787">
    <property type="entry name" value="TNP-like_RNaseH_N"/>
    <property type="match status" value="1"/>
</dbReference>
<accession>A0AAE1HEQ1</accession>
<dbReference type="InterPro" id="IPR048365">
    <property type="entry name" value="TNP-like_RNaseH_N"/>
</dbReference>
<feature type="domain" description="Transposable element P transposase-like RNase H" evidence="1">
    <location>
        <begin position="49"/>
        <end position="194"/>
    </location>
</feature>
<dbReference type="EMBL" id="JAHWGI010000985">
    <property type="protein sequence ID" value="KAK3919929.1"/>
    <property type="molecule type" value="Genomic_DNA"/>
</dbReference>
<evidence type="ECO:0000313" key="3">
    <source>
        <dbReference type="Proteomes" id="UP001219518"/>
    </source>
</evidence>
<evidence type="ECO:0000313" key="2">
    <source>
        <dbReference type="EMBL" id="KAK3919929.1"/>
    </source>
</evidence>
<dbReference type="AlphaFoldDB" id="A0AAE1HEQ1"/>
<reference evidence="2" key="2">
    <citation type="journal article" date="2023" name="BMC Genomics">
        <title>Pest status, molecular evolution, and epigenetic factors derived from the genome assembly of Frankliniella fusca, a thysanopteran phytovirus vector.</title>
        <authorList>
            <person name="Catto M.A."/>
            <person name="Labadie P.E."/>
            <person name="Jacobson A.L."/>
            <person name="Kennedy G.G."/>
            <person name="Srinivasan R."/>
            <person name="Hunt B.G."/>
        </authorList>
    </citation>
    <scope>NUCLEOTIDE SEQUENCE</scope>
    <source>
        <strain evidence="2">PL_HMW_Pooled</strain>
    </source>
</reference>
<comment type="caution">
    <text evidence="2">The sequence shown here is derived from an EMBL/GenBank/DDBJ whole genome shotgun (WGS) entry which is preliminary data.</text>
</comment>
<sequence>MRWHPTLIRLALSVYLKSPSAYKTLHESGFIKLPSARTFFDYSHATKIQQGIDTTVLENVAKQVYEEEKSRRQYHVLLADEMHISKTLVVQKSTGEIIGFTNLDDLDKEVKSLDAYLDNPEKVVKDEVCNKNNGIYGLSSRVKDVVASYPVCNPSPKQMYIWTWEVIGALKKSGIRVITFTCDGASTNRAFIKLHKPVTILDSGIIFDSLNKFAPHRVLYFMSDVPHLLKTVRNGLFNSRLRKKGTRCLRKNGQTLVWKTIIKLYLSKNATLRKSCKLNVLNVFLDSYSKMK</sequence>
<reference evidence="2" key="1">
    <citation type="submission" date="2021-07" db="EMBL/GenBank/DDBJ databases">
        <authorList>
            <person name="Catto M.A."/>
            <person name="Jacobson A."/>
            <person name="Kennedy G."/>
            <person name="Labadie P."/>
            <person name="Hunt B.G."/>
            <person name="Srinivasan R."/>
        </authorList>
    </citation>
    <scope>NUCLEOTIDE SEQUENCE</scope>
    <source>
        <strain evidence="2">PL_HMW_Pooled</strain>
        <tissue evidence="2">Head</tissue>
    </source>
</reference>